<evidence type="ECO:0000256" key="2">
    <source>
        <dbReference type="ARBA" id="ARBA00022737"/>
    </source>
</evidence>
<evidence type="ECO:0000313" key="4">
    <source>
        <dbReference type="WBParaSite" id="nRc.2.0.1.t07690-RA"/>
    </source>
</evidence>
<dbReference type="PANTHER" id="PTHR45712">
    <property type="entry name" value="AGAP008170-PA"/>
    <property type="match status" value="1"/>
</dbReference>
<dbReference type="WBParaSite" id="nRc.2.0.1.t07690-RA">
    <property type="protein sequence ID" value="nRc.2.0.1.t07690-RA"/>
    <property type="gene ID" value="nRc.2.0.1.g07690"/>
</dbReference>
<dbReference type="OMA" id="QFTANNC"/>
<dbReference type="InterPro" id="IPR050333">
    <property type="entry name" value="SLRP"/>
</dbReference>
<dbReference type="PRINTS" id="PR00019">
    <property type="entry name" value="LEURICHRPT"/>
</dbReference>
<dbReference type="SUPFAM" id="SSF52058">
    <property type="entry name" value="L domain-like"/>
    <property type="match status" value="1"/>
</dbReference>
<keyword evidence="3" id="KW-1185">Reference proteome</keyword>
<proteinExistence type="predicted"/>
<keyword evidence="2" id="KW-0677">Repeat</keyword>
<reference evidence="4" key="1">
    <citation type="submission" date="2022-11" db="UniProtKB">
        <authorList>
            <consortium name="WormBaseParasite"/>
        </authorList>
    </citation>
    <scope>IDENTIFICATION</scope>
</reference>
<dbReference type="AlphaFoldDB" id="A0A915I1I9"/>
<keyword evidence="1" id="KW-0433">Leucine-rich repeat</keyword>
<dbReference type="Proteomes" id="UP000887565">
    <property type="component" value="Unplaced"/>
</dbReference>
<dbReference type="GO" id="GO:0005615">
    <property type="term" value="C:extracellular space"/>
    <property type="evidence" value="ECO:0007669"/>
    <property type="project" value="TreeGrafter"/>
</dbReference>
<dbReference type="InterPro" id="IPR032675">
    <property type="entry name" value="LRR_dom_sf"/>
</dbReference>
<evidence type="ECO:0000256" key="1">
    <source>
        <dbReference type="ARBA" id="ARBA00022614"/>
    </source>
</evidence>
<sequence length="243" mass="27884">MAVSQKIRVYEHGIADPINLKTFFCGIKLLSEGKNVDHGEKVPLLKTSHIKRDDFSTPAKIVNVQNRHDYPFSTSLHSTLQQFTANNCLLTKIDQRLLRLTNLRFLNLADNRLSNDRENLNFSSLINLVNLDLSSNSLDDLDGGNFYANLPVNLKYLNLSDNLLTKLPDAVFKRLKNLHTLNLANNRMGRLSWKIYMLRLRLKNLNLSGNRFKFLPGTMADLKLDHFDASNNPWQVEFKPTCE</sequence>
<organism evidence="3 4">
    <name type="scientific">Romanomermis culicivorax</name>
    <name type="common">Nematode worm</name>
    <dbReference type="NCBI Taxonomy" id="13658"/>
    <lineage>
        <taxon>Eukaryota</taxon>
        <taxon>Metazoa</taxon>
        <taxon>Ecdysozoa</taxon>
        <taxon>Nematoda</taxon>
        <taxon>Enoplea</taxon>
        <taxon>Dorylaimia</taxon>
        <taxon>Mermithida</taxon>
        <taxon>Mermithoidea</taxon>
        <taxon>Mermithidae</taxon>
        <taxon>Romanomermis</taxon>
    </lineage>
</organism>
<dbReference type="SMART" id="SM00369">
    <property type="entry name" value="LRR_TYP"/>
    <property type="match status" value="5"/>
</dbReference>
<dbReference type="Pfam" id="PF00560">
    <property type="entry name" value="LRR_1"/>
    <property type="match status" value="1"/>
</dbReference>
<name>A0A915I1I9_ROMCU</name>
<dbReference type="PANTHER" id="PTHR45712:SF22">
    <property type="entry name" value="INSULIN-LIKE GROWTH FACTOR-BINDING PROTEIN COMPLEX ACID LABILE SUBUNIT"/>
    <property type="match status" value="1"/>
</dbReference>
<dbReference type="Gene3D" id="3.80.10.10">
    <property type="entry name" value="Ribonuclease Inhibitor"/>
    <property type="match status" value="1"/>
</dbReference>
<dbReference type="Pfam" id="PF13855">
    <property type="entry name" value="LRR_8"/>
    <property type="match status" value="1"/>
</dbReference>
<dbReference type="PROSITE" id="PS51450">
    <property type="entry name" value="LRR"/>
    <property type="match status" value="2"/>
</dbReference>
<accession>A0A915I1I9</accession>
<evidence type="ECO:0000313" key="3">
    <source>
        <dbReference type="Proteomes" id="UP000887565"/>
    </source>
</evidence>
<dbReference type="InterPro" id="IPR003591">
    <property type="entry name" value="Leu-rich_rpt_typical-subtyp"/>
</dbReference>
<protein>
    <submittedName>
        <fullName evidence="4">Uncharacterized protein</fullName>
    </submittedName>
</protein>
<dbReference type="InterPro" id="IPR001611">
    <property type="entry name" value="Leu-rich_rpt"/>
</dbReference>